<dbReference type="Pfam" id="PF00453">
    <property type="entry name" value="Ribosomal_L20"/>
    <property type="match status" value="1"/>
</dbReference>
<name>A0A8I6RG21_CIMLE</name>
<dbReference type="GO" id="GO:0003735">
    <property type="term" value="F:structural constituent of ribosome"/>
    <property type="evidence" value="ECO:0007669"/>
    <property type="project" value="InterPro"/>
</dbReference>
<dbReference type="GO" id="GO:0006412">
    <property type="term" value="P:translation"/>
    <property type="evidence" value="ECO:0007669"/>
    <property type="project" value="InterPro"/>
</dbReference>
<evidence type="ECO:0000313" key="8">
    <source>
        <dbReference type="Proteomes" id="UP000494040"/>
    </source>
</evidence>
<keyword evidence="2 6" id="KW-0689">Ribosomal protein</keyword>
<dbReference type="InterPro" id="IPR005813">
    <property type="entry name" value="Ribosomal_bL20"/>
</dbReference>
<protein>
    <recommendedName>
        <fullName evidence="4">Large ribosomal subunit protein bL20m</fullName>
    </recommendedName>
    <alternativeName>
        <fullName evidence="5">39S ribosomal protein L20, mitochondrial</fullName>
    </alternativeName>
</protein>
<evidence type="ECO:0000256" key="2">
    <source>
        <dbReference type="ARBA" id="ARBA00022980"/>
    </source>
</evidence>
<evidence type="ECO:0000256" key="4">
    <source>
        <dbReference type="ARBA" id="ARBA00072767"/>
    </source>
</evidence>
<dbReference type="KEGG" id="clec:106662789"/>
<keyword evidence="3 6" id="KW-0687">Ribonucleoprotein</keyword>
<dbReference type="GO" id="GO:1990904">
    <property type="term" value="C:ribonucleoprotein complex"/>
    <property type="evidence" value="ECO:0007669"/>
    <property type="project" value="UniProtKB-KW"/>
</dbReference>
<dbReference type="EnsemblMetazoa" id="XM_014387122.2">
    <property type="protein sequence ID" value="XP_014242608.1"/>
    <property type="gene ID" value="LOC106662789"/>
</dbReference>
<evidence type="ECO:0000256" key="5">
    <source>
        <dbReference type="ARBA" id="ARBA00076245"/>
    </source>
</evidence>
<dbReference type="CTD" id="55052"/>
<keyword evidence="8" id="KW-1185">Reference proteome</keyword>
<dbReference type="OMA" id="GRRKNVW"/>
<dbReference type="GO" id="GO:0019843">
    <property type="term" value="F:rRNA binding"/>
    <property type="evidence" value="ECO:0007669"/>
    <property type="project" value="InterPro"/>
</dbReference>
<evidence type="ECO:0000256" key="1">
    <source>
        <dbReference type="ARBA" id="ARBA00007698"/>
    </source>
</evidence>
<dbReference type="PANTHER" id="PTHR10986">
    <property type="entry name" value="39S RIBOSOMAL PROTEIN L20"/>
    <property type="match status" value="1"/>
</dbReference>
<comment type="similarity">
    <text evidence="1 6">Belongs to the bacterial ribosomal protein bL20 family.</text>
</comment>
<dbReference type="SUPFAM" id="SSF74731">
    <property type="entry name" value="Ribosomal protein L20"/>
    <property type="match status" value="1"/>
</dbReference>
<dbReference type="Proteomes" id="UP000494040">
    <property type="component" value="Unassembled WGS sequence"/>
</dbReference>
<dbReference type="NCBIfam" id="TIGR01032">
    <property type="entry name" value="rplT_bact"/>
    <property type="match status" value="1"/>
</dbReference>
<dbReference type="OrthoDB" id="10251781at2759"/>
<proteinExistence type="inferred from homology"/>
<dbReference type="GO" id="GO:0005840">
    <property type="term" value="C:ribosome"/>
    <property type="evidence" value="ECO:0007669"/>
    <property type="project" value="UniProtKB-KW"/>
</dbReference>
<dbReference type="GeneID" id="106662789"/>
<dbReference type="Gene3D" id="6.10.160.10">
    <property type="match status" value="1"/>
</dbReference>
<dbReference type="RefSeq" id="XP_014242608.1">
    <property type="nucleotide sequence ID" value="XM_014387122.2"/>
</dbReference>
<organism evidence="7 8">
    <name type="scientific">Cimex lectularius</name>
    <name type="common">Bed bug</name>
    <name type="synonym">Acanthia lectularia</name>
    <dbReference type="NCBI Taxonomy" id="79782"/>
    <lineage>
        <taxon>Eukaryota</taxon>
        <taxon>Metazoa</taxon>
        <taxon>Ecdysozoa</taxon>
        <taxon>Arthropoda</taxon>
        <taxon>Hexapoda</taxon>
        <taxon>Insecta</taxon>
        <taxon>Pterygota</taxon>
        <taxon>Neoptera</taxon>
        <taxon>Paraneoptera</taxon>
        <taxon>Hemiptera</taxon>
        <taxon>Heteroptera</taxon>
        <taxon>Panheteroptera</taxon>
        <taxon>Cimicomorpha</taxon>
        <taxon>Cimicidae</taxon>
        <taxon>Cimex</taxon>
    </lineage>
</organism>
<sequence>MVFTTVINFVRSKGPDEFWRKRKIFKMAAHFVGRRRNCYSIAIRNVHRALAYATKGRQLKKQDMIDLWKTQIDAGSQQHGLSYNLMKEGLIRSNILLNKKTLADLAIWEPYTFKALTQIAAVKVKEEKMPLDDDTEIPENVITRGLLSK</sequence>
<accession>A0A8I6RG21</accession>
<dbReference type="AlphaFoldDB" id="A0A8I6RG21"/>
<evidence type="ECO:0000256" key="3">
    <source>
        <dbReference type="ARBA" id="ARBA00023274"/>
    </source>
</evidence>
<dbReference type="FunFam" id="1.10.1900.20:FF:000001">
    <property type="entry name" value="50S ribosomal protein L20"/>
    <property type="match status" value="1"/>
</dbReference>
<dbReference type="InterPro" id="IPR035566">
    <property type="entry name" value="Ribosomal_protein_bL20_C"/>
</dbReference>
<reference evidence="7" key="1">
    <citation type="submission" date="2022-01" db="UniProtKB">
        <authorList>
            <consortium name="EnsemblMetazoa"/>
        </authorList>
    </citation>
    <scope>IDENTIFICATION</scope>
</reference>
<evidence type="ECO:0000256" key="6">
    <source>
        <dbReference type="RuleBase" id="RU000561"/>
    </source>
</evidence>
<dbReference type="PRINTS" id="PR00062">
    <property type="entry name" value="RIBOSOMALL20"/>
</dbReference>
<evidence type="ECO:0000313" key="7">
    <source>
        <dbReference type="EnsemblMetazoa" id="XP_014242608.1"/>
    </source>
</evidence>
<dbReference type="Gene3D" id="1.10.1900.20">
    <property type="entry name" value="Ribosomal protein L20"/>
    <property type="match status" value="1"/>
</dbReference>